<dbReference type="NCBIfam" id="TIGR01891">
    <property type="entry name" value="amidohydrolases"/>
    <property type="match status" value="1"/>
</dbReference>
<dbReference type="Pfam" id="PF07687">
    <property type="entry name" value="M20_dimer"/>
    <property type="match status" value="1"/>
</dbReference>
<organism evidence="4 5">
    <name type="scientific">Candidatus Glassbacteria bacterium RIFCSPLOWO2_12_FULL_58_11</name>
    <dbReference type="NCBI Taxonomy" id="1817867"/>
    <lineage>
        <taxon>Bacteria</taxon>
        <taxon>Candidatus Glassiibacteriota</taxon>
    </lineage>
</organism>
<evidence type="ECO:0000256" key="1">
    <source>
        <dbReference type="ARBA" id="ARBA00022801"/>
    </source>
</evidence>
<comment type="caution">
    <text evidence="4">The sequence shown here is derived from an EMBL/GenBank/DDBJ whole genome shotgun (WGS) entry which is preliminary data.</text>
</comment>
<dbReference type="SUPFAM" id="SSF55031">
    <property type="entry name" value="Bacterial exopeptidase dimerisation domain"/>
    <property type="match status" value="1"/>
</dbReference>
<feature type="binding site" evidence="2">
    <location>
        <position position="400"/>
    </location>
    <ligand>
        <name>Mn(2+)</name>
        <dbReference type="ChEBI" id="CHEBI:29035"/>
        <label>2</label>
    </ligand>
</feature>
<evidence type="ECO:0000256" key="2">
    <source>
        <dbReference type="PIRSR" id="PIRSR005962-1"/>
    </source>
</evidence>
<dbReference type="InterPro" id="IPR036264">
    <property type="entry name" value="Bact_exopeptidase_dim_dom"/>
</dbReference>
<dbReference type="PANTHER" id="PTHR11014">
    <property type="entry name" value="PEPTIDASE M20 FAMILY MEMBER"/>
    <property type="match status" value="1"/>
</dbReference>
<feature type="domain" description="Peptidase M20 dimerisation" evidence="3">
    <location>
        <begin position="215"/>
        <end position="305"/>
    </location>
</feature>
<feature type="binding site" evidence="2">
    <location>
        <position position="128"/>
    </location>
    <ligand>
        <name>Mn(2+)</name>
        <dbReference type="ChEBI" id="CHEBI:29035"/>
        <label>2</label>
    </ligand>
</feature>
<dbReference type="AlphaFoldDB" id="A0A1F5YSM1"/>
<dbReference type="Proteomes" id="UP000179129">
    <property type="component" value="Unassembled WGS sequence"/>
</dbReference>
<dbReference type="PANTHER" id="PTHR11014:SF63">
    <property type="entry name" value="METALLOPEPTIDASE, PUTATIVE (AFU_ORTHOLOGUE AFUA_6G09600)-RELATED"/>
    <property type="match status" value="1"/>
</dbReference>
<gene>
    <name evidence="4" type="ORF">A3F83_14480</name>
</gene>
<dbReference type="Gene3D" id="3.30.70.360">
    <property type="match status" value="1"/>
</dbReference>
<comment type="cofactor">
    <cofactor evidence="2">
        <name>Mn(2+)</name>
        <dbReference type="ChEBI" id="CHEBI:29035"/>
    </cofactor>
    <text evidence="2">The Mn(2+) ion enhances activity.</text>
</comment>
<dbReference type="GO" id="GO:0046872">
    <property type="term" value="F:metal ion binding"/>
    <property type="evidence" value="ECO:0007669"/>
    <property type="project" value="UniProtKB-KW"/>
</dbReference>
<feature type="binding site" evidence="2">
    <location>
        <position position="130"/>
    </location>
    <ligand>
        <name>Mn(2+)</name>
        <dbReference type="ChEBI" id="CHEBI:29035"/>
        <label>2</label>
    </ligand>
</feature>
<evidence type="ECO:0000259" key="3">
    <source>
        <dbReference type="Pfam" id="PF07687"/>
    </source>
</evidence>
<keyword evidence="2" id="KW-0479">Metal-binding</keyword>
<accession>A0A1F5YSM1</accession>
<dbReference type="InterPro" id="IPR002933">
    <property type="entry name" value="Peptidase_M20"/>
</dbReference>
<keyword evidence="1" id="KW-0378">Hydrolase</keyword>
<dbReference type="InterPro" id="IPR011650">
    <property type="entry name" value="Peptidase_M20_dimer"/>
</dbReference>
<dbReference type="EMBL" id="MFIX01000160">
    <property type="protein sequence ID" value="OGG03096.1"/>
    <property type="molecule type" value="Genomic_DNA"/>
</dbReference>
<keyword evidence="2" id="KW-0464">Manganese</keyword>
<evidence type="ECO:0000313" key="5">
    <source>
        <dbReference type="Proteomes" id="UP000179129"/>
    </source>
</evidence>
<protein>
    <recommendedName>
        <fullName evidence="3">Peptidase M20 dimerisation domain-containing protein</fullName>
    </recommendedName>
</protein>
<name>A0A1F5YSM1_9BACT</name>
<dbReference type="PIRSF" id="PIRSF005962">
    <property type="entry name" value="Pept_M20D_amidohydro"/>
    <property type="match status" value="1"/>
</dbReference>
<dbReference type="FunFam" id="3.30.70.360:FF:000001">
    <property type="entry name" value="N-acetyldiaminopimelate deacetylase"/>
    <property type="match status" value="1"/>
</dbReference>
<evidence type="ECO:0000313" key="4">
    <source>
        <dbReference type="EMBL" id="OGG03096.1"/>
    </source>
</evidence>
<dbReference type="InterPro" id="IPR017439">
    <property type="entry name" value="Amidohydrolase"/>
</dbReference>
<feature type="binding site" evidence="2">
    <location>
        <position position="191"/>
    </location>
    <ligand>
        <name>Mn(2+)</name>
        <dbReference type="ChEBI" id="CHEBI:29035"/>
        <label>2</label>
    </ligand>
</feature>
<feature type="binding site" evidence="2">
    <location>
        <position position="164"/>
    </location>
    <ligand>
        <name>Mn(2+)</name>
        <dbReference type="ChEBI" id="CHEBI:29035"/>
        <label>2</label>
    </ligand>
</feature>
<sequence>MLIGLPCAVFGQDLDKRIAAELSSLAALYKELHTNPELSYFEKNTSAREAEELRKAGYEVTYPIGRYPDDKYTCYGVVAVLKNGKGPTVLVRGDMDALPIKENTGLPWASKVRMTDITGEEVGVMHACGHDMHTTVLIGTGRLLAALKDKWKGTLILVGQTAEERGGGARALLADGLYERWPVPDFAIAEHVDPSLEAGKVGYCPGWAMANVDMIDITIRGVGSHGARPNQGKDPIVISAEVINALQTIVSRTIDPVEPAVVTVGSIHGGTKHNIIPDEVKLQLTVRSYAEDVRQTILSSIERITTYTAKAAGVPEGRLPIIDGGVEFTPALYNDPALTERTVKALEPVLGKENLVQIKPTTGGEDFSEYGRTSHKVPVFMMRLGTSPVGSDPESRPGLHSALFKPEHEAVIATGLKALTTAALNLLGK</sequence>
<dbReference type="STRING" id="1817867.A3F83_14480"/>
<dbReference type="Pfam" id="PF01546">
    <property type="entry name" value="Peptidase_M20"/>
    <property type="match status" value="1"/>
</dbReference>
<reference evidence="4 5" key="1">
    <citation type="journal article" date="2016" name="Nat. Commun.">
        <title>Thousands of microbial genomes shed light on interconnected biogeochemical processes in an aquifer system.</title>
        <authorList>
            <person name="Anantharaman K."/>
            <person name="Brown C.T."/>
            <person name="Hug L.A."/>
            <person name="Sharon I."/>
            <person name="Castelle C.J."/>
            <person name="Probst A.J."/>
            <person name="Thomas B.C."/>
            <person name="Singh A."/>
            <person name="Wilkins M.J."/>
            <person name="Karaoz U."/>
            <person name="Brodie E.L."/>
            <person name="Williams K.H."/>
            <person name="Hubbard S.S."/>
            <person name="Banfield J.F."/>
        </authorList>
    </citation>
    <scope>NUCLEOTIDE SEQUENCE [LARGE SCALE GENOMIC DNA]</scope>
</reference>
<dbReference type="GO" id="GO:0050118">
    <property type="term" value="F:N-acetyldiaminopimelate deacetylase activity"/>
    <property type="evidence" value="ECO:0007669"/>
    <property type="project" value="UniProtKB-ARBA"/>
</dbReference>
<dbReference type="SUPFAM" id="SSF53187">
    <property type="entry name" value="Zn-dependent exopeptidases"/>
    <property type="match status" value="1"/>
</dbReference>
<dbReference type="GO" id="GO:0019877">
    <property type="term" value="P:diaminopimelate biosynthetic process"/>
    <property type="evidence" value="ECO:0007669"/>
    <property type="project" value="UniProtKB-ARBA"/>
</dbReference>
<proteinExistence type="predicted"/>
<dbReference type="Gene3D" id="3.40.630.10">
    <property type="entry name" value="Zn peptidases"/>
    <property type="match status" value="1"/>
</dbReference>